<feature type="transmembrane region" description="Helical" evidence="1">
    <location>
        <begin position="94"/>
        <end position="111"/>
    </location>
</feature>
<dbReference type="PANTHER" id="PTHR37422:SF13">
    <property type="entry name" value="LIPOPOLYSACCHARIDE BIOSYNTHESIS PROTEIN PA4999-RELATED"/>
    <property type="match status" value="1"/>
</dbReference>
<sequence length="480" mass="52316">MLLRIRYPVGLKTVFLKVTLVAITIGMSLYVGHSVLHPASIRTLLGLTMLFLTLAISITRPNASIILVMVYLPLLGLIRRILIPIAGWGSFDPLVLVGPSVALLTGSYWFYRYLFLREPLLNDTPVFKLVRWMVLIDCVEIVNPRQGSPMVGIMAIIFYVAPLFWMVTARTVMTERAMKVIIHTVFVMGIVAALYGLKQTYYGFYPFENDWIAIVKITALHVGNQYRALSTTDNPQEYAEFLAQSICVGWLYVLRGNLLAKIYGLVGASVIGWALFMESARGPLILAAVAIAVLTVMSGKTPQIKVILGIVVSLVLVGVLVKINHMHSTSNALVEHQIAGITGQNSTLSGHISTSFAGIWRGAKSVIGYGLGSTTTAASKFSSANTGTEADFSNMFVSDGLAGGIIYLILMVRMLILAFRVALTRSLIGLFGLGVLLATFEQWINGELYVTATVVWIAVGYLDRVNADQRYAGPLTANSG</sequence>
<dbReference type="PANTHER" id="PTHR37422">
    <property type="entry name" value="TEICHURONIC ACID BIOSYNTHESIS PROTEIN TUAE"/>
    <property type="match status" value="1"/>
</dbReference>
<comment type="caution">
    <text evidence="2">The sequence shown here is derived from an EMBL/GenBank/DDBJ whole genome shotgun (WGS) entry which is preliminary data.</text>
</comment>
<keyword evidence="1" id="KW-0812">Transmembrane</keyword>
<protein>
    <submittedName>
        <fullName evidence="2">Uncharacterized protein</fullName>
    </submittedName>
</protein>
<gene>
    <name evidence="2" type="ORF">AN477_22725</name>
</gene>
<feature type="transmembrane region" description="Helical" evidence="1">
    <location>
        <begin position="258"/>
        <end position="276"/>
    </location>
</feature>
<keyword evidence="1" id="KW-1133">Transmembrane helix</keyword>
<feature type="transmembrane region" description="Helical" evidence="1">
    <location>
        <begin position="14"/>
        <end position="32"/>
    </location>
</feature>
<feature type="transmembrane region" description="Helical" evidence="1">
    <location>
        <begin position="180"/>
        <end position="197"/>
    </location>
</feature>
<dbReference type="PATRIC" id="fig|471514.4.peg.2076"/>
<dbReference type="AlphaFoldDB" id="A0A0P9C3L0"/>
<evidence type="ECO:0000313" key="2">
    <source>
        <dbReference type="EMBL" id="KPV39315.1"/>
    </source>
</evidence>
<dbReference type="STRING" id="471514.AN477_22725"/>
<dbReference type="Proteomes" id="UP000050482">
    <property type="component" value="Unassembled WGS sequence"/>
</dbReference>
<proteinExistence type="predicted"/>
<dbReference type="RefSeq" id="WP_054971466.1">
    <property type="nucleotide sequence ID" value="NZ_LJCO01000107.1"/>
</dbReference>
<feature type="transmembrane region" description="Helical" evidence="1">
    <location>
        <begin position="150"/>
        <end position="168"/>
    </location>
</feature>
<dbReference type="InterPro" id="IPR051533">
    <property type="entry name" value="WaaL-like"/>
</dbReference>
<feature type="transmembrane region" description="Helical" evidence="1">
    <location>
        <begin position="283"/>
        <end position="300"/>
    </location>
</feature>
<organism evidence="2 3">
    <name type="scientific">Alicyclobacillus ferrooxydans</name>
    <dbReference type="NCBI Taxonomy" id="471514"/>
    <lineage>
        <taxon>Bacteria</taxon>
        <taxon>Bacillati</taxon>
        <taxon>Bacillota</taxon>
        <taxon>Bacilli</taxon>
        <taxon>Bacillales</taxon>
        <taxon>Alicyclobacillaceae</taxon>
        <taxon>Alicyclobacillus</taxon>
    </lineage>
</organism>
<dbReference type="EMBL" id="LJCO01000107">
    <property type="protein sequence ID" value="KPV39315.1"/>
    <property type="molecule type" value="Genomic_DNA"/>
</dbReference>
<name>A0A0P9C3L0_9BACL</name>
<dbReference type="OrthoDB" id="1493313at2"/>
<evidence type="ECO:0000313" key="3">
    <source>
        <dbReference type="Proteomes" id="UP000050482"/>
    </source>
</evidence>
<feature type="transmembrane region" description="Helical" evidence="1">
    <location>
        <begin position="443"/>
        <end position="462"/>
    </location>
</feature>
<feature type="transmembrane region" description="Helical" evidence="1">
    <location>
        <begin position="401"/>
        <end position="423"/>
    </location>
</feature>
<accession>A0A0P9C3L0</accession>
<evidence type="ECO:0000256" key="1">
    <source>
        <dbReference type="SAM" id="Phobius"/>
    </source>
</evidence>
<feature type="transmembrane region" description="Helical" evidence="1">
    <location>
        <begin position="306"/>
        <end position="323"/>
    </location>
</feature>
<keyword evidence="1" id="KW-0472">Membrane</keyword>
<reference evidence="2 3" key="1">
    <citation type="submission" date="2015-09" db="EMBL/GenBank/DDBJ databases">
        <title>Draft genome sequence of Alicyclobacillus ferrooxydans DSM 22381.</title>
        <authorList>
            <person name="Hemp J."/>
        </authorList>
    </citation>
    <scope>NUCLEOTIDE SEQUENCE [LARGE SCALE GENOMIC DNA]</scope>
    <source>
        <strain evidence="2 3">TC-34</strain>
    </source>
</reference>
<keyword evidence="3" id="KW-1185">Reference proteome</keyword>